<protein>
    <recommendedName>
        <fullName evidence="5">NAC domain-containing protein</fullName>
    </recommendedName>
</protein>
<keyword evidence="3" id="KW-0804">Transcription</keyword>
<dbReference type="AlphaFoldDB" id="A0A7J6VWQ8"/>
<dbReference type="PROSITE" id="PS51005">
    <property type="entry name" value="NAC"/>
    <property type="match status" value="1"/>
</dbReference>
<evidence type="ECO:0000259" key="5">
    <source>
        <dbReference type="PROSITE" id="PS51005"/>
    </source>
</evidence>
<sequence>GINPVGADALNQGNGVGGGVATANPLGAEGGPEEEHMEQFIDFLREWVEGHLFHSVRRSLCGVHFQEFQVFHEGLTEVAQLIDYYLQNKVNGEEVPSELIMECNLYGKEEPWVIFGEREDKELYFFTKLRNKFGKGNRKSRTAGDGAWKGDTTATPIEDCRGDQEILCRVRRTLIRESSRKKSVKQEFKHEEGVVVPRPPTSNSIPEAVNGVVVKKCATEKNGVVVALAVDNHTPTAVAGLDLTLPQEHVPDSTLPHENDAAANGTLTMAIKNMDTNIKKKKDEELVLKKFTSQLMANIHLYKEEAS</sequence>
<keyword evidence="2" id="KW-0238">DNA-binding</keyword>
<comment type="caution">
    <text evidence="6">The sequence shown here is derived from an EMBL/GenBank/DDBJ whole genome shotgun (WGS) entry which is preliminary data.</text>
</comment>
<feature type="non-terminal residue" evidence="6">
    <location>
        <position position="1"/>
    </location>
</feature>
<evidence type="ECO:0000256" key="2">
    <source>
        <dbReference type="ARBA" id="ARBA00023125"/>
    </source>
</evidence>
<dbReference type="EMBL" id="JABWDY010025325">
    <property type="protein sequence ID" value="KAF5189549.1"/>
    <property type="molecule type" value="Genomic_DNA"/>
</dbReference>
<organism evidence="6 7">
    <name type="scientific">Thalictrum thalictroides</name>
    <name type="common">Rue-anemone</name>
    <name type="synonym">Anemone thalictroides</name>
    <dbReference type="NCBI Taxonomy" id="46969"/>
    <lineage>
        <taxon>Eukaryota</taxon>
        <taxon>Viridiplantae</taxon>
        <taxon>Streptophyta</taxon>
        <taxon>Embryophyta</taxon>
        <taxon>Tracheophyta</taxon>
        <taxon>Spermatophyta</taxon>
        <taxon>Magnoliopsida</taxon>
        <taxon>Ranunculales</taxon>
        <taxon>Ranunculaceae</taxon>
        <taxon>Thalictroideae</taxon>
        <taxon>Thalictrum</taxon>
    </lineage>
</organism>
<evidence type="ECO:0000313" key="6">
    <source>
        <dbReference type="EMBL" id="KAF5189549.1"/>
    </source>
</evidence>
<proteinExistence type="predicted"/>
<evidence type="ECO:0000256" key="1">
    <source>
        <dbReference type="ARBA" id="ARBA00023015"/>
    </source>
</evidence>
<dbReference type="PANTHER" id="PTHR31719:SF164">
    <property type="entry name" value="NAC DOMAIN-CONTAINING PROTEIN"/>
    <property type="match status" value="1"/>
</dbReference>
<evidence type="ECO:0000256" key="4">
    <source>
        <dbReference type="ARBA" id="ARBA00023242"/>
    </source>
</evidence>
<keyword evidence="7" id="KW-1185">Reference proteome</keyword>
<reference evidence="6 7" key="1">
    <citation type="submission" date="2020-06" db="EMBL/GenBank/DDBJ databases">
        <title>Transcriptomic and genomic resources for Thalictrum thalictroides and T. hernandezii: Facilitating candidate gene discovery in an emerging model plant lineage.</title>
        <authorList>
            <person name="Arias T."/>
            <person name="Riano-Pachon D.M."/>
            <person name="Di Stilio V.S."/>
        </authorList>
    </citation>
    <scope>NUCLEOTIDE SEQUENCE [LARGE SCALE GENOMIC DNA]</scope>
    <source>
        <strain evidence="7">cv. WT478/WT964</strain>
        <tissue evidence="6">Leaves</tissue>
    </source>
</reference>
<dbReference type="InterPro" id="IPR003441">
    <property type="entry name" value="NAC-dom"/>
</dbReference>
<dbReference type="GO" id="GO:0003677">
    <property type="term" value="F:DNA binding"/>
    <property type="evidence" value="ECO:0007669"/>
    <property type="project" value="UniProtKB-KW"/>
</dbReference>
<evidence type="ECO:0000256" key="3">
    <source>
        <dbReference type="ARBA" id="ARBA00023163"/>
    </source>
</evidence>
<dbReference type="InterPro" id="IPR036093">
    <property type="entry name" value="NAC_dom_sf"/>
</dbReference>
<dbReference type="GO" id="GO:0048731">
    <property type="term" value="P:system development"/>
    <property type="evidence" value="ECO:0007669"/>
    <property type="project" value="TreeGrafter"/>
</dbReference>
<dbReference type="GO" id="GO:0006355">
    <property type="term" value="P:regulation of DNA-templated transcription"/>
    <property type="evidence" value="ECO:0007669"/>
    <property type="project" value="InterPro"/>
</dbReference>
<dbReference type="Proteomes" id="UP000554482">
    <property type="component" value="Unassembled WGS sequence"/>
</dbReference>
<dbReference type="PANTHER" id="PTHR31719">
    <property type="entry name" value="NAC TRANSCRIPTION FACTOR 56"/>
    <property type="match status" value="1"/>
</dbReference>
<keyword evidence="1" id="KW-0805">Transcription regulation</keyword>
<dbReference type="SUPFAM" id="SSF101941">
    <property type="entry name" value="NAC domain"/>
    <property type="match status" value="1"/>
</dbReference>
<dbReference type="Pfam" id="PF02365">
    <property type="entry name" value="NAM"/>
    <property type="match status" value="1"/>
</dbReference>
<feature type="domain" description="NAC" evidence="5">
    <location>
        <begin position="68"/>
        <end position="216"/>
    </location>
</feature>
<name>A0A7J6VWQ8_THATH</name>
<dbReference type="Gene3D" id="2.170.150.80">
    <property type="entry name" value="NAC domain"/>
    <property type="match status" value="1"/>
</dbReference>
<accession>A0A7J6VWQ8</accession>
<dbReference type="OrthoDB" id="774757at2759"/>
<evidence type="ECO:0000313" key="7">
    <source>
        <dbReference type="Proteomes" id="UP000554482"/>
    </source>
</evidence>
<keyword evidence="4" id="KW-0539">Nucleus</keyword>
<gene>
    <name evidence="6" type="ORF">FRX31_020866</name>
</gene>